<organism evidence="3 4">
    <name type="scientific">Kutzneria kofuensis</name>
    <dbReference type="NCBI Taxonomy" id="103725"/>
    <lineage>
        <taxon>Bacteria</taxon>
        <taxon>Bacillati</taxon>
        <taxon>Actinomycetota</taxon>
        <taxon>Actinomycetes</taxon>
        <taxon>Pseudonocardiales</taxon>
        <taxon>Pseudonocardiaceae</taxon>
        <taxon>Kutzneria</taxon>
    </lineage>
</organism>
<name>A0A7W9NKQ5_9PSEU</name>
<keyword evidence="1" id="KW-0677">Repeat</keyword>
<dbReference type="RefSeq" id="WP_184869374.1">
    <property type="nucleotide sequence ID" value="NZ_JACHIR010000002.1"/>
</dbReference>
<dbReference type="InterPro" id="IPR011050">
    <property type="entry name" value="Pectin_lyase_fold/virulence"/>
</dbReference>
<dbReference type="SUPFAM" id="SSF51126">
    <property type="entry name" value="Pectin lyase-like"/>
    <property type="match status" value="2"/>
</dbReference>
<dbReference type="InterPro" id="IPR051550">
    <property type="entry name" value="SCF-Subunits/Alg-Epimerases"/>
</dbReference>
<dbReference type="SMART" id="SM00710">
    <property type="entry name" value="PbH1"/>
    <property type="match status" value="10"/>
</dbReference>
<reference evidence="3 4" key="1">
    <citation type="submission" date="2020-08" db="EMBL/GenBank/DDBJ databases">
        <title>Sequencing the genomes of 1000 actinobacteria strains.</title>
        <authorList>
            <person name="Klenk H.-P."/>
        </authorList>
    </citation>
    <scope>NUCLEOTIDE SEQUENCE [LARGE SCALE GENOMIC DNA]</scope>
    <source>
        <strain evidence="3 4">DSM 43851</strain>
    </source>
</reference>
<evidence type="ECO:0000256" key="1">
    <source>
        <dbReference type="ARBA" id="ARBA00022737"/>
    </source>
</evidence>
<dbReference type="PANTHER" id="PTHR22990:SF15">
    <property type="entry name" value="F-BOX ONLY PROTEIN 10"/>
    <property type="match status" value="1"/>
</dbReference>
<feature type="domain" description="Right handed beta helix" evidence="2">
    <location>
        <begin position="138"/>
        <end position="274"/>
    </location>
</feature>
<dbReference type="Gene3D" id="2.160.20.10">
    <property type="entry name" value="Single-stranded right-handed beta-helix, Pectin lyase-like"/>
    <property type="match status" value="1"/>
</dbReference>
<evidence type="ECO:0000259" key="2">
    <source>
        <dbReference type="Pfam" id="PF13229"/>
    </source>
</evidence>
<dbReference type="InterPro" id="IPR012334">
    <property type="entry name" value="Pectin_lyas_fold"/>
</dbReference>
<dbReference type="Pfam" id="PF13229">
    <property type="entry name" value="Beta_helix"/>
    <property type="match status" value="2"/>
</dbReference>
<accession>A0A7W9NKQ5</accession>
<dbReference type="InterPro" id="IPR006626">
    <property type="entry name" value="PbH1"/>
</dbReference>
<dbReference type="EMBL" id="JACHIR010000002">
    <property type="protein sequence ID" value="MBB5896887.1"/>
    <property type="molecule type" value="Genomic_DNA"/>
</dbReference>
<dbReference type="InterPro" id="IPR039448">
    <property type="entry name" value="Beta_helix"/>
</dbReference>
<dbReference type="AlphaFoldDB" id="A0A7W9NKQ5"/>
<evidence type="ECO:0000313" key="3">
    <source>
        <dbReference type="EMBL" id="MBB5896887.1"/>
    </source>
</evidence>
<protein>
    <recommendedName>
        <fullName evidence="2">Right handed beta helix domain-containing protein</fullName>
    </recommendedName>
</protein>
<gene>
    <name evidence="3" type="ORF">BJ998_008146</name>
</gene>
<dbReference type="Proteomes" id="UP000585638">
    <property type="component" value="Unassembled WGS sequence"/>
</dbReference>
<evidence type="ECO:0000313" key="4">
    <source>
        <dbReference type="Proteomes" id="UP000585638"/>
    </source>
</evidence>
<feature type="domain" description="Right handed beta helix" evidence="2">
    <location>
        <begin position="366"/>
        <end position="498"/>
    </location>
</feature>
<sequence length="701" mass="73182">MAKRFRVSQTSRRAYRTIGLALQAAHNLRKPVRIEIEPGRYQESLSLGGDVELVAIDGPASVTLASAQGPVIESWGRLRLSDLVLVGSRDEAVRCSAGTLVVERSQIQGLDGVSVWAAAGTSVTLRECLVGSGRVVFSGAEGVAERCDFTGSSTNAVAAIEGAVVRLQDCRIEHPRFHGVRVTGARATVVGCRLTGTGNDSIYADKQAQLVVQDCHITDSHSVGVSFVEQSTGSVEGTVVSDSEHGIATQTGGRPVVRNSVFRDCRDTGIIVNTQGLGQFENCEIVRAGNVAVFATTGGSPVVDGCRVTGGHVGIALVEGRGRFSRCEVTGVTEVALRVWQGSTAEFAGIRVDGGAVGLDASGAGGTKATLLDSDFRNIGRIGASVLEQARVTLRNCSFRDGLGGLSAGGESQLLAYDCRVEHTDGGGVIAAGKAILTAERLTVAQPGLYGLAGQDSAWLDVKDSEFGDTRFIGVTTSGSCGGHLVRCSVTGSRGSSVVHNGLVVLTDLRSELPVTEHTPEPPPEAAQQIVNYFNGPVFNAAVYNPLLVQGDNAVPERIPMADNNPSTAQSVTNNYHGPVVHGEVNNAQLAWNNAVVHQNLGHVEQVAPGFEEVARVVTAVLERLADLGLPAADVRDATQNANEVLAEVARPEPDRGVVRRGLTALKGVLAQLAAGLLTGVNAGAVEVGKDLVRDISHLGF</sequence>
<comment type="caution">
    <text evidence="3">The sequence shown here is derived from an EMBL/GenBank/DDBJ whole genome shotgun (WGS) entry which is preliminary data.</text>
</comment>
<dbReference type="PANTHER" id="PTHR22990">
    <property type="entry name" value="F-BOX ONLY PROTEIN"/>
    <property type="match status" value="1"/>
</dbReference>
<keyword evidence="4" id="KW-1185">Reference proteome</keyword>
<dbReference type="GO" id="GO:0006511">
    <property type="term" value="P:ubiquitin-dependent protein catabolic process"/>
    <property type="evidence" value="ECO:0007669"/>
    <property type="project" value="TreeGrafter"/>
</dbReference>
<proteinExistence type="predicted"/>